<feature type="domain" description="HTH lysR-type" evidence="5">
    <location>
        <begin position="1"/>
        <end position="58"/>
    </location>
</feature>
<evidence type="ECO:0000256" key="4">
    <source>
        <dbReference type="ARBA" id="ARBA00023163"/>
    </source>
</evidence>
<accession>A0ABV1H746</accession>
<dbReference type="Gene3D" id="3.40.190.10">
    <property type="entry name" value="Periplasmic binding protein-like II"/>
    <property type="match status" value="2"/>
</dbReference>
<keyword evidence="7" id="KW-1185">Reference proteome</keyword>
<dbReference type="InterPro" id="IPR036388">
    <property type="entry name" value="WH-like_DNA-bd_sf"/>
</dbReference>
<dbReference type="Gene3D" id="1.10.10.10">
    <property type="entry name" value="Winged helix-like DNA-binding domain superfamily/Winged helix DNA-binding domain"/>
    <property type="match status" value="1"/>
</dbReference>
<protein>
    <submittedName>
        <fullName evidence="6">LysR family transcriptional regulator</fullName>
    </submittedName>
</protein>
<evidence type="ECO:0000313" key="7">
    <source>
        <dbReference type="Proteomes" id="UP001546774"/>
    </source>
</evidence>
<dbReference type="EMBL" id="JBBMFS010000007">
    <property type="protein sequence ID" value="MEQ2555212.1"/>
    <property type="molecule type" value="Genomic_DNA"/>
</dbReference>
<evidence type="ECO:0000313" key="6">
    <source>
        <dbReference type="EMBL" id="MEQ2555212.1"/>
    </source>
</evidence>
<dbReference type="InterPro" id="IPR005119">
    <property type="entry name" value="LysR_subst-bd"/>
</dbReference>
<name>A0ABV1H746_9FIRM</name>
<proteinExistence type="inferred from homology"/>
<keyword evidence="4" id="KW-0804">Transcription</keyword>
<evidence type="ECO:0000256" key="1">
    <source>
        <dbReference type="ARBA" id="ARBA00009437"/>
    </source>
</evidence>
<dbReference type="CDD" id="cd05466">
    <property type="entry name" value="PBP2_LTTR_substrate"/>
    <property type="match status" value="1"/>
</dbReference>
<dbReference type="InterPro" id="IPR000847">
    <property type="entry name" value="LysR_HTH_N"/>
</dbReference>
<dbReference type="PROSITE" id="PS50931">
    <property type="entry name" value="HTH_LYSR"/>
    <property type="match status" value="1"/>
</dbReference>
<sequence>MDLKQLSYFVKIVEEGSISGAAKKLFMSQPPLSSQMKLLETELDCTLFERGSRTIHLTEAGETLYNYSRSLLQLSNVAKQETMNAARHFNGVLRIGIVSSLIGSDALGWLCGFSKQYPGIHYEINEADTYHLLSQFETNAIHLALLRTPFHTDSLTCKKLFTDSLVAVGQESFFADDRSSSITLDDLTKLPLIVYRRWEHLLRKEFEDKNLSANWFCINDDARTTLYFVEMGMGVGIIPQSAATLVQKKGIVCKPVKNCDIATDVVLAYNSTYLPECSRAFIEYLDTLYPDIP</sequence>
<dbReference type="Pfam" id="PF00126">
    <property type="entry name" value="HTH_1"/>
    <property type="match status" value="1"/>
</dbReference>
<keyword evidence="3" id="KW-0238">DNA-binding</keyword>
<organism evidence="6 7">
    <name type="scientific">Lachnospira intestinalis</name>
    <dbReference type="NCBI Taxonomy" id="3133158"/>
    <lineage>
        <taxon>Bacteria</taxon>
        <taxon>Bacillati</taxon>
        <taxon>Bacillota</taxon>
        <taxon>Clostridia</taxon>
        <taxon>Lachnospirales</taxon>
        <taxon>Lachnospiraceae</taxon>
        <taxon>Lachnospira</taxon>
    </lineage>
</organism>
<dbReference type="PANTHER" id="PTHR30346:SF28">
    <property type="entry name" value="HTH-TYPE TRANSCRIPTIONAL REGULATOR CYNR"/>
    <property type="match status" value="1"/>
</dbReference>
<comment type="similarity">
    <text evidence="1">Belongs to the LysR transcriptional regulatory family.</text>
</comment>
<dbReference type="PRINTS" id="PR00039">
    <property type="entry name" value="HTHLYSR"/>
</dbReference>
<dbReference type="Pfam" id="PF03466">
    <property type="entry name" value="LysR_substrate"/>
    <property type="match status" value="1"/>
</dbReference>
<dbReference type="PANTHER" id="PTHR30346">
    <property type="entry name" value="TRANSCRIPTIONAL DUAL REGULATOR HCAR-RELATED"/>
    <property type="match status" value="1"/>
</dbReference>
<dbReference type="SUPFAM" id="SSF46785">
    <property type="entry name" value="Winged helix' DNA-binding domain"/>
    <property type="match status" value="1"/>
</dbReference>
<evidence type="ECO:0000256" key="3">
    <source>
        <dbReference type="ARBA" id="ARBA00023125"/>
    </source>
</evidence>
<reference evidence="6" key="1">
    <citation type="submission" date="2024-03" db="EMBL/GenBank/DDBJ databases">
        <title>Human intestinal bacterial collection.</title>
        <authorList>
            <person name="Pauvert C."/>
            <person name="Hitch T.C.A."/>
            <person name="Clavel T."/>
        </authorList>
    </citation>
    <scope>NUCLEOTIDE SEQUENCE [LARGE SCALE GENOMIC DNA]</scope>
    <source>
        <strain evidence="6">CLA-AA-H89B</strain>
    </source>
</reference>
<evidence type="ECO:0000259" key="5">
    <source>
        <dbReference type="PROSITE" id="PS50931"/>
    </source>
</evidence>
<evidence type="ECO:0000256" key="2">
    <source>
        <dbReference type="ARBA" id="ARBA00023015"/>
    </source>
</evidence>
<gene>
    <name evidence="6" type="ORF">WMO37_09365</name>
</gene>
<dbReference type="SUPFAM" id="SSF53850">
    <property type="entry name" value="Periplasmic binding protein-like II"/>
    <property type="match status" value="1"/>
</dbReference>
<keyword evidence="2" id="KW-0805">Transcription regulation</keyword>
<dbReference type="Proteomes" id="UP001546774">
    <property type="component" value="Unassembled WGS sequence"/>
</dbReference>
<dbReference type="InterPro" id="IPR036390">
    <property type="entry name" value="WH_DNA-bd_sf"/>
</dbReference>
<comment type="caution">
    <text evidence="6">The sequence shown here is derived from an EMBL/GenBank/DDBJ whole genome shotgun (WGS) entry which is preliminary data.</text>
</comment>